<evidence type="ECO:0000313" key="2">
    <source>
        <dbReference type="EMBL" id="MFB0834894.1"/>
    </source>
</evidence>
<sequence>MAIEPVDGTAHPVRAGVSGPGSSPEPASVVGRAAGPACPPDSPAAGSAAPGAPGAPGPAACPAGAAPVAVPVAVPRSGAGGAPTVPGSAVGSSMV</sequence>
<gene>
    <name evidence="2" type="ORF">ACETWP_09860</name>
</gene>
<dbReference type="RefSeq" id="WP_373972059.1">
    <property type="nucleotide sequence ID" value="NZ_JBHDLJ010000006.1"/>
</dbReference>
<dbReference type="Proteomes" id="UP001575652">
    <property type="component" value="Unassembled WGS sequence"/>
</dbReference>
<reference evidence="2 3" key="1">
    <citation type="submission" date="2024-09" db="EMBL/GenBank/DDBJ databases">
        <authorList>
            <person name="Salinas-Garcia M.A."/>
            <person name="Prieme A."/>
        </authorList>
    </citation>
    <scope>NUCLEOTIDE SEQUENCE [LARGE SCALE GENOMIC DNA]</scope>
    <source>
        <strain evidence="2 3">DSM 21081</strain>
    </source>
</reference>
<evidence type="ECO:0000313" key="3">
    <source>
        <dbReference type="Proteomes" id="UP001575652"/>
    </source>
</evidence>
<name>A0ABV4UP40_9MICC</name>
<feature type="compositionally biased region" description="Low complexity" evidence="1">
    <location>
        <begin position="43"/>
        <end position="77"/>
    </location>
</feature>
<feature type="region of interest" description="Disordered" evidence="1">
    <location>
        <begin position="1"/>
        <end position="95"/>
    </location>
</feature>
<comment type="caution">
    <text evidence="2">The sequence shown here is derived from an EMBL/GenBank/DDBJ whole genome shotgun (WGS) entry which is preliminary data.</text>
</comment>
<protein>
    <submittedName>
        <fullName evidence="2">Uncharacterized protein</fullName>
    </submittedName>
</protein>
<proteinExistence type="predicted"/>
<organism evidence="2 3">
    <name type="scientific">Arthrobacter halodurans</name>
    <dbReference type="NCBI Taxonomy" id="516699"/>
    <lineage>
        <taxon>Bacteria</taxon>
        <taxon>Bacillati</taxon>
        <taxon>Actinomycetota</taxon>
        <taxon>Actinomycetes</taxon>
        <taxon>Micrococcales</taxon>
        <taxon>Micrococcaceae</taxon>
        <taxon>Arthrobacter</taxon>
    </lineage>
</organism>
<accession>A0ABV4UP40</accession>
<keyword evidence="3" id="KW-1185">Reference proteome</keyword>
<dbReference type="EMBL" id="JBHDLJ010000006">
    <property type="protein sequence ID" value="MFB0834894.1"/>
    <property type="molecule type" value="Genomic_DNA"/>
</dbReference>
<evidence type="ECO:0000256" key="1">
    <source>
        <dbReference type="SAM" id="MobiDB-lite"/>
    </source>
</evidence>
<feature type="non-terminal residue" evidence="2">
    <location>
        <position position="95"/>
    </location>
</feature>